<accession>A0A0C9YS90</accession>
<dbReference type="HOGENOM" id="CLU_3033264_0_0_1"/>
<reference evidence="1 2" key="1">
    <citation type="submission" date="2014-04" db="EMBL/GenBank/DDBJ databases">
        <authorList>
            <consortium name="DOE Joint Genome Institute"/>
            <person name="Kuo A."/>
            <person name="Kohler A."/>
            <person name="Costa M.D."/>
            <person name="Nagy L.G."/>
            <person name="Floudas D."/>
            <person name="Copeland A."/>
            <person name="Barry K.W."/>
            <person name="Cichocki N."/>
            <person name="Veneault-Fourrey C."/>
            <person name="LaButti K."/>
            <person name="Lindquist E.A."/>
            <person name="Lipzen A."/>
            <person name="Lundell T."/>
            <person name="Morin E."/>
            <person name="Murat C."/>
            <person name="Sun H."/>
            <person name="Tunlid A."/>
            <person name="Henrissat B."/>
            <person name="Grigoriev I.V."/>
            <person name="Hibbett D.S."/>
            <person name="Martin F."/>
            <person name="Nordberg H.P."/>
            <person name="Cantor M.N."/>
            <person name="Hua S.X."/>
        </authorList>
    </citation>
    <scope>NUCLEOTIDE SEQUENCE [LARGE SCALE GENOMIC DNA]</scope>
    <source>
        <strain evidence="1 2">441</strain>
    </source>
</reference>
<reference evidence="2" key="2">
    <citation type="submission" date="2015-01" db="EMBL/GenBank/DDBJ databases">
        <title>Evolutionary Origins and Diversification of the Mycorrhizal Mutualists.</title>
        <authorList>
            <consortium name="DOE Joint Genome Institute"/>
            <consortium name="Mycorrhizal Genomics Consortium"/>
            <person name="Kohler A."/>
            <person name="Kuo A."/>
            <person name="Nagy L.G."/>
            <person name="Floudas D."/>
            <person name="Copeland A."/>
            <person name="Barry K.W."/>
            <person name="Cichocki N."/>
            <person name="Veneault-Fourrey C."/>
            <person name="LaButti K."/>
            <person name="Lindquist E.A."/>
            <person name="Lipzen A."/>
            <person name="Lundell T."/>
            <person name="Morin E."/>
            <person name="Murat C."/>
            <person name="Riley R."/>
            <person name="Ohm R."/>
            <person name="Sun H."/>
            <person name="Tunlid A."/>
            <person name="Henrissat B."/>
            <person name="Grigoriev I.V."/>
            <person name="Hibbett D.S."/>
            <person name="Martin F."/>
        </authorList>
    </citation>
    <scope>NUCLEOTIDE SEQUENCE [LARGE SCALE GENOMIC DNA]</scope>
    <source>
        <strain evidence="2">441</strain>
    </source>
</reference>
<evidence type="ECO:0000313" key="1">
    <source>
        <dbReference type="EMBL" id="KIK16804.1"/>
    </source>
</evidence>
<organism evidence="1 2">
    <name type="scientific">Pisolithus microcarpus 441</name>
    <dbReference type="NCBI Taxonomy" id="765257"/>
    <lineage>
        <taxon>Eukaryota</taxon>
        <taxon>Fungi</taxon>
        <taxon>Dikarya</taxon>
        <taxon>Basidiomycota</taxon>
        <taxon>Agaricomycotina</taxon>
        <taxon>Agaricomycetes</taxon>
        <taxon>Agaricomycetidae</taxon>
        <taxon>Boletales</taxon>
        <taxon>Sclerodermatineae</taxon>
        <taxon>Pisolithaceae</taxon>
        <taxon>Pisolithus</taxon>
    </lineage>
</organism>
<dbReference type="AlphaFoldDB" id="A0A0C9YS90"/>
<evidence type="ECO:0000313" key="2">
    <source>
        <dbReference type="Proteomes" id="UP000054018"/>
    </source>
</evidence>
<dbReference type="EMBL" id="KN833847">
    <property type="protein sequence ID" value="KIK16804.1"/>
    <property type="molecule type" value="Genomic_DNA"/>
</dbReference>
<proteinExistence type="predicted"/>
<dbReference type="OrthoDB" id="10453924at2759"/>
<keyword evidence="2" id="KW-1185">Reference proteome</keyword>
<sequence>MALAYVLNVTSGSVTTDGAFNSYRCHWIFQQVGTDKDDRPIYAIINKLSDNVPDH</sequence>
<gene>
    <name evidence="1" type="ORF">PISMIDRAFT_686025</name>
</gene>
<dbReference type="Proteomes" id="UP000054018">
    <property type="component" value="Unassembled WGS sequence"/>
</dbReference>
<protein>
    <submittedName>
        <fullName evidence="1">Uncharacterized protein</fullName>
    </submittedName>
</protein>
<name>A0A0C9YS90_9AGAM</name>